<evidence type="ECO:0000313" key="12">
    <source>
        <dbReference type="EMBL" id="MBC8593384.1"/>
    </source>
</evidence>
<name>A0A926IPK4_9BACT</name>
<evidence type="ECO:0000313" key="13">
    <source>
        <dbReference type="Proteomes" id="UP000651085"/>
    </source>
</evidence>
<keyword evidence="6" id="KW-0143">Chaperone</keyword>
<dbReference type="PROSITE" id="PS50059">
    <property type="entry name" value="FKBP_PPIASE"/>
    <property type="match status" value="1"/>
</dbReference>
<comment type="function">
    <text evidence="8">Also involved in hydrogenase metallocenter assembly, probably by participating in the nickel insertion step. This function in hydrogenase biosynthesis requires chaperone activity and the presence of the metal-binding domain, but not PPIase activity.</text>
</comment>
<dbReference type="Pfam" id="PF00254">
    <property type="entry name" value="FKBP_C"/>
    <property type="match status" value="1"/>
</dbReference>
<reference evidence="12" key="1">
    <citation type="submission" date="2020-08" db="EMBL/GenBank/DDBJ databases">
        <title>Genome public.</title>
        <authorList>
            <person name="Liu C."/>
            <person name="Sun Q."/>
        </authorList>
    </citation>
    <scope>NUCLEOTIDE SEQUENCE</scope>
    <source>
        <strain evidence="12">N12</strain>
    </source>
</reference>
<dbReference type="Proteomes" id="UP000651085">
    <property type="component" value="Unassembled WGS sequence"/>
</dbReference>
<dbReference type="Gene3D" id="2.40.10.330">
    <property type="match status" value="1"/>
</dbReference>
<organism evidence="12 13">
    <name type="scientific">Jilunia laotingensis</name>
    <dbReference type="NCBI Taxonomy" id="2763675"/>
    <lineage>
        <taxon>Bacteria</taxon>
        <taxon>Pseudomonadati</taxon>
        <taxon>Bacteroidota</taxon>
        <taxon>Bacteroidia</taxon>
        <taxon>Bacteroidales</taxon>
        <taxon>Bacteroidaceae</taxon>
        <taxon>Jilunia</taxon>
    </lineage>
</organism>
<dbReference type="AlphaFoldDB" id="A0A926IPK4"/>
<evidence type="ECO:0000256" key="6">
    <source>
        <dbReference type="ARBA" id="ARBA00023186"/>
    </source>
</evidence>
<dbReference type="InterPro" id="IPR048261">
    <property type="entry name" value="SlpA/SlyD-like_ins_sf"/>
</dbReference>
<dbReference type="InterPro" id="IPR046357">
    <property type="entry name" value="PPIase_dom_sf"/>
</dbReference>
<evidence type="ECO:0000256" key="10">
    <source>
        <dbReference type="RuleBase" id="RU003915"/>
    </source>
</evidence>
<keyword evidence="5 9" id="KW-0697">Rotamase</keyword>
<evidence type="ECO:0000256" key="9">
    <source>
        <dbReference type="PROSITE-ProRule" id="PRU00277"/>
    </source>
</evidence>
<dbReference type="GO" id="GO:0005737">
    <property type="term" value="C:cytoplasm"/>
    <property type="evidence" value="ECO:0007669"/>
    <property type="project" value="UniProtKB-SubCell"/>
</dbReference>
<dbReference type="GO" id="GO:0003755">
    <property type="term" value="F:peptidyl-prolyl cis-trans isomerase activity"/>
    <property type="evidence" value="ECO:0007669"/>
    <property type="project" value="UniProtKB-UniRule"/>
</dbReference>
<keyword evidence="7 9" id="KW-0413">Isomerase</keyword>
<evidence type="ECO:0000256" key="8">
    <source>
        <dbReference type="ARBA" id="ARBA00037071"/>
    </source>
</evidence>
<dbReference type="PANTHER" id="PTHR47861">
    <property type="entry name" value="FKBP-TYPE PEPTIDYL-PROLYL CIS-TRANS ISOMERASE SLYD"/>
    <property type="match status" value="1"/>
</dbReference>
<dbReference type="RefSeq" id="WP_262434526.1">
    <property type="nucleotide sequence ID" value="NZ_JACRTF010000001.1"/>
</dbReference>
<dbReference type="InterPro" id="IPR001179">
    <property type="entry name" value="PPIase_FKBP_dom"/>
</dbReference>
<gene>
    <name evidence="12" type="ORF">H8744_09020</name>
</gene>
<protein>
    <recommendedName>
        <fullName evidence="10">Peptidyl-prolyl cis-trans isomerase</fullName>
        <ecNumber evidence="10">5.2.1.8</ecNumber>
    </recommendedName>
</protein>
<comment type="caution">
    <text evidence="12">The sequence shown here is derived from an EMBL/GenBank/DDBJ whole genome shotgun (WGS) entry which is preliminary data.</text>
</comment>
<evidence type="ECO:0000256" key="1">
    <source>
        <dbReference type="ARBA" id="ARBA00000971"/>
    </source>
</evidence>
<dbReference type="PANTHER" id="PTHR47861:SF3">
    <property type="entry name" value="FKBP-TYPE PEPTIDYL-PROLYL CIS-TRANS ISOMERASE SLYD"/>
    <property type="match status" value="1"/>
</dbReference>
<comment type="subcellular location">
    <subcellularLocation>
        <location evidence="2">Cytoplasm</location>
    </subcellularLocation>
</comment>
<evidence type="ECO:0000256" key="5">
    <source>
        <dbReference type="ARBA" id="ARBA00023110"/>
    </source>
</evidence>
<evidence type="ECO:0000256" key="2">
    <source>
        <dbReference type="ARBA" id="ARBA00004496"/>
    </source>
</evidence>
<evidence type="ECO:0000259" key="11">
    <source>
        <dbReference type="PROSITE" id="PS50059"/>
    </source>
</evidence>
<dbReference type="GO" id="GO:0042026">
    <property type="term" value="P:protein refolding"/>
    <property type="evidence" value="ECO:0007669"/>
    <property type="project" value="UniProtKB-ARBA"/>
</dbReference>
<comment type="similarity">
    <text evidence="3 10">Belongs to the FKBP-type PPIase family.</text>
</comment>
<dbReference type="Gene3D" id="3.10.50.40">
    <property type="match status" value="1"/>
</dbReference>
<evidence type="ECO:0000256" key="4">
    <source>
        <dbReference type="ARBA" id="ARBA00022490"/>
    </source>
</evidence>
<feature type="domain" description="PPIase FKBP-type" evidence="11">
    <location>
        <begin position="6"/>
        <end position="85"/>
    </location>
</feature>
<keyword evidence="4" id="KW-0963">Cytoplasm</keyword>
<keyword evidence="13" id="KW-1185">Reference proteome</keyword>
<evidence type="ECO:0000256" key="3">
    <source>
        <dbReference type="ARBA" id="ARBA00006577"/>
    </source>
</evidence>
<evidence type="ECO:0000256" key="7">
    <source>
        <dbReference type="ARBA" id="ARBA00023235"/>
    </source>
</evidence>
<dbReference type="EC" id="5.2.1.8" evidence="10"/>
<comment type="catalytic activity">
    <reaction evidence="1 9 10">
        <text>[protein]-peptidylproline (omega=180) = [protein]-peptidylproline (omega=0)</text>
        <dbReference type="Rhea" id="RHEA:16237"/>
        <dbReference type="Rhea" id="RHEA-COMP:10747"/>
        <dbReference type="Rhea" id="RHEA-COMP:10748"/>
        <dbReference type="ChEBI" id="CHEBI:83833"/>
        <dbReference type="ChEBI" id="CHEBI:83834"/>
        <dbReference type="EC" id="5.2.1.8"/>
    </reaction>
</comment>
<dbReference type="SUPFAM" id="SSF54534">
    <property type="entry name" value="FKBP-like"/>
    <property type="match status" value="1"/>
</dbReference>
<sequence length="197" mass="21320">METAENKYITVAYKLYTIEDGEKELVEEAKAEHPFQFISGMGTTLEAFESQIVPLKKGDKFDFTIPSAEAYGEYNDEHVLDLPKHIFEIEGKFDSERIVAGNIVPLMDSEGRRMNGTVVEVKPDIVVVDMNHPLAGADLNFVGEVVESRPATNEEIQEVVNMMGGGGCSCGCDSCGDGCGDGCGDHGCGDHCGCDKN</sequence>
<proteinExistence type="inferred from homology"/>
<dbReference type="EMBL" id="JACRTF010000001">
    <property type="protein sequence ID" value="MBC8593384.1"/>
    <property type="molecule type" value="Genomic_DNA"/>
</dbReference>
<accession>A0A926IPK4</accession>